<dbReference type="EMBL" id="HBFR01020040">
    <property type="protein sequence ID" value="CAD8887229.1"/>
    <property type="molecule type" value="Transcribed_RNA"/>
</dbReference>
<name>A0A7S1BIM0_9STRA</name>
<dbReference type="AlphaFoldDB" id="A0A7S1BIM0"/>
<reference evidence="1" key="1">
    <citation type="submission" date="2021-01" db="EMBL/GenBank/DDBJ databases">
        <authorList>
            <person name="Corre E."/>
            <person name="Pelletier E."/>
            <person name="Niang G."/>
            <person name="Scheremetjew M."/>
            <person name="Finn R."/>
            <person name="Kale V."/>
            <person name="Holt S."/>
            <person name="Cochrane G."/>
            <person name="Meng A."/>
            <person name="Brown T."/>
            <person name="Cohen L."/>
        </authorList>
    </citation>
    <scope>NUCLEOTIDE SEQUENCE</scope>
    <source>
        <strain evidence="1">308</strain>
    </source>
</reference>
<sequence>MYHCLRFWGFFSTASRYTPPKSGGYKNLAFGIASSVSVSVENTYSGDHSSVFAGEKNIASEYYSFVRGRQSTAFEYFFSLSGGKKGHGAGATRSRLTSFYQLWDAFSISGRDKNETPLPKQSVPLFLVS</sequence>
<dbReference type="InterPro" id="IPR011049">
    <property type="entry name" value="Serralysin-like_metalloprot_C"/>
</dbReference>
<gene>
    <name evidence="1" type="ORF">CHYS00102_LOCUS14427</name>
</gene>
<organism evidence="1">
    <name type="scientific">Corethron hystrix</name>
    <dbReference type="NCBI Taxonomy" id="216773"/>
    <lineage>
        <taxon>Eukaryota</taxon>
        <taxon>Sar</taxon>
        <taxon>Stramenopiles</taxon>
        <taxon>Ochrophyta</taxon>
        <taxon>Bacillariophyta</taxon>
        <taxon>Coscinodiscophyceae</taxon>
        <taxon>Corethrophycidae</taxon>
        <taxon>Corethrales</taxon>
        <taxon>Corethraceae</taxon>
        <taxon>Corethron</taxon>
    </lineage>
</organism>
<proteinExistence type="predicted"/>
<accession>A0A7S1BIM0</accession>
<evidence type="ECO:0000313" key="1">
    <source>
        <dbReference type="EMBL" id="CAD8887229.1"/>
    </source>
</evidence>
<dbReference type="Gene3D" id="2.150.10.10">
    <property type="entry name" value="Serralysin-like metalloprotease, C-terminal"/>
    <property type="match status" value="1"/>
</dbReference>
<protein>
    <submittedName>
        <fullName evidence="1">Uncharacterized protein</fullName>
    </submittedName>
</protein>